<comment type="caution">
    <text evidence="3">The sequence shown here is derived from an EMBL/GenBank/DDBJ whole genome shotgun (WGS) entry which is preliminary data.</text>
</comment>
<feature type="region of interest" description="Disordered" evidence="1">
    <location>
        <begin position="226"/>
        <end position="252"/>
    </location>
</feature>
<keyword evidence="4" id="KW-1185">Reference proteome</keyword>
<proteinExistence type="predicted"/>
<dbReference type="InterPro" id="IPR050464">
    <property type="entry name" value="Zeta_carotene_desat/Oxidored"/>
</dbReference>
<dbReference type="AlphaFoldDB" id="A0A167TWA3"/>
<protein>
    <submittedName>
        <fullName evidence="3">Protoporphyrinogen oxidase</fullName>
    </submittedName>
</protein>
<dbReference type="InterPro" id="IPR036188">
    <property type="entry name" value="FAD/NAD-bd_sf"/>
</dbReference>
<evidence type="ECO:0000313" key="3">
    <source>
        <dbReference type="EMBL" id="OAA61017.1"/>
    </source>
</evidence>
<dbReference type="GO" id="GO:0004729">
    <property type="term" value="F:oxygen-dependent protoporphyrinogen oxidase activity"/>
    <property type="evidence" value="ECO:0007669"/>
    <property type="project" value="TreeGrafter"/>
</dbReference>
<dbReference type="Proteomes" id="UP000076874">
    <property type="component" value="Unassembled WGS sequence"/>
</dbReference>
<dbReference type="OrthoDB" id="438553at2759"/>
<feature type="compositionally biased region" description="Low complexity" evidence="1">
    <location>
        <begin position="483"/>
        <end position="493"/>
    </location>
</feature>
<dbReference type="SUPFAM" id="SSF51905">
    <property type="entry name" value="FAD/NAD(P)-binding domain"/>
    <property type="match status" value="1"/>
</dbReference>
<dbReference type="STRING" id="1081102.A0A167TWA3"/>
<evidence type="ECO:0000256" key="1">
    <source>
        <dbReference type="SAM" id="MobiDB-lite"/>
    </source>
</evidence>
<dbReference type="GO" id="GO:0005743">
    <property type="term" value="C:mitochondrial inner membrane"/>
    <property type="evidence" value="ECO:0007669"/>
    <property type="project" value="TreeGrafter"/>
</dbReference>
<dbReference type="SUPFAM" id="SSF54373">
    <property type="entry name" value="FAD-linked reductases, C-terminal domain"/>
    <property type="match status" value="1"/>
</dbReference>
<sequence>MAGPDGLVAAHCVPGHGLSFSTRLLPPPPHVLYRRCVIIAPAAAAERGRPGRRPDRPRHGVLPGRAAAALRPRHAVREQRPARRLDRQQNGGAPAVGWRPPGGGRGRLRRAVVSQRASARYDDLVLLALLDELDLVHALRVGRTRAAHAAARASPAHLPPDESVGAFFLRRLEGDRRLVDNLASAVVHGIYGGDVWRLSVASSPFRSLWLRETLVPLVPQLLAEAEQQQVRQPSNEKRYDGHSQRPPGGGLRGYTFMQASDVGLLRDLTLRAREREQQEYWDSSGNGHDNRSSSSRPFAVLPRFVRLALASPSWAQIGLAHGFGTLTDALAARLRQQPNVTIRTSTPVTRIRYDDAKDKEGSGSGTVTVATATDANAYDRVVSTLVSPTLYKLTAAAGATTNPVEDDALPALRNEHAVTIQVVNLHYAEPHLNRPYHGFGYLVPQSVPLAENPEAALGVLFDTDRVRGLRPWRDVFSEEDEATTTTTTTTTSTETDKETDTETETDADQDASAADPPGTTFTVLLGGHYWDQYTDADYPTPAQAVAMAEAVVRRHLGTLPPDAAPVATHTKLCRQCIPQHDVGHFARMTAVADDLQRAFRGRLTVVGSSFTATGPGVLPSIRAARDVALRVAGRGYRQASVSADADAPGSEAESAMDHVGDTGLGRFSDPATDAVVPVKQRTTPLRFDNPTAYNSETGDWVVPEARR</sequence>
<feature type="compositionally biased region" description="Basic and acidic residues" evidence="1">
    <location>
        <begin position="75"/>
        <end position="87"/>
    </location>
</feature>
<dbReference type="PANTHER" id="PTHR42923">
    <property type="entry name" value="PROTOPORPHYRINOGEN OXIDASE"/>
    <property type="match status" value="1"/>
</dbReference>
<dbReference type="EMBL" id="AZHD01000008">
    <property type="protein sequence ID" value="OAA61017.1"/>
    <property type="molecule type" value="Genomic_DNA"/>
</dbReference>
<organism evidence="3 4">
    <name type="scientific">Niveomyces insectorum RCEF 264</name>
    <dbReference type="NCBI Taxonomy" id="1081102"/>
    <lineage>
        <taxon>Eukaryota</taxon>
        <taxon>Fungi</taxon>
        <taxon>Dikarya</taxon>
        <taxon>Ascomycota</taxon>
        <taxon>Pezizomycotina</taxon>
        <taxon>Sordariomycetes</taxon>
        <taxon>Hypocreomycetidae</taxon>
        <taxon>Hypocreales</taxon>
        <taxon>Cordycipitaceae</taxon>
        <taxon>Niveomyces</taxon>
    </lineage>
</organism>
<name>A0A167TWA3_9HYPO</name>
<accession>A0A167TWA3</accession>
<reference evidence="3 4" key="1">
    <citation type="journal article" date="2016" name="Genome Biol. Evol.">
        <title>Divergent and convergent evolution of fungal pathogenicity.</title>
        <authorList>
            <person name="Shang Y."/>
            <person name="Xiao G."/>
            <person name="Zheng P."/>
            <person name="Cen K."/>
            <person name="Zhan S."/>
            <person name="Wang C."/>
        </authorList>
    </citation>
    <scope>NUCLEOTIDE SEQUENCE [LARGE SCALE GENOMIC DNA]</scope>
    <source>
        <strain evidence="3 4">RCEF 264</strain>
    </source>
</reference>
<dbReference type="InterPro" id="IPR002937">
    <property type="entry name" value="Amino_oxidase"/>
</dbReference>
<evidence type="ECO:0000313" key="4">
    <source>
        <dbReference type="Proteomes" id="UP000076874"/>
    </source>
</evidence>
<dbReference type="PANTHER" id="PTHR42923:SF3">
    <property type="entry name" value="PROTOPORPHYRINOGEN OXIDASE"/>
    <property type="match status" value="1"/>
</dbReference>
<gene>
    <name evidence="3" type="ORF">SPI_05041</name>
</gene>
<evidence type="ECO:0000259" key="2">
    <source>
        <dbReference type="Pfam" id="PF01593"/>
    </source>
</evidence>
<feature type="region of interest" description="Disordered" evidence="1">
    <location>
        <begin position="639"/>
        <end position="673"/>
    </location>
</feature>
<feature type="region of interest" description="Disordered" evidence="1">
    <location>
        <begin position="71"/>
        <end position="101"/>
    </location>
</feature>
<feature type="domain" description="Amine oxidase" evidence="2">
    <location>
        <begin position="281"/>
        <end position="440"/>
    </location>
</feature>
<feature type="region of interest" description="Disordered" evidence="1">
    <location>
        <begin position="474"/>
        <end position="518"/>
    </location>
</feature>
<dbReference type="Pfam" id="PF01593">
    <property type="entry name" value="Amino_oxidase"/>
    <property type="match status" value="1"/>
</dbReference>
<feature type="compositionally biased region" description="Basic and acidic residues" evidence="1">
    <location>
        <begin position="234"/>
        <end position="243"/>
    </location>
</feature>
<dbReference type="Gene3D" id="3.50.50.60">
    <property type="entry name" value="FAD/NAD(P)-binding domain"/>
    <property type="match status" value="1"/>
</dbReference>